<evidence type="ECO:0000259" key="5">
    <source>
        <dbReference type="Pfam" id="PF04542"/>
    </source>
</evidence>
<dbReference type="GO" id="GO:0003677">
    <property type="term" value="F:DNA binding"/>
    <property type="evidence" value="ECO:0007669"/>
    <property type="project" value="InterPro"/>
</dbReference>
<proteinExistence type="inferred from homology"/>
<dbReference type="PANTHER" id="PTHR43133:SF32">
    <property type="entry name" value="BLR3042 PROTEIN"/>
    <property type="match status" value="1"/>
</dbReference>
<evidence type="ECO:0000256" key="4">
    <source>
        <dbReference type="ARBA" id="ARBA00023163"/>
    </source>
</evidence>
<feature type="domain" description="RNA polymerase sigma factor 70 region 4 type 2" evidence="6">
    <location>
        <begin position="136"/>
        <end position="186"/>
    </location>
</feature>
<sequence>MLKQWRARVAGTPAAPAGSSETALIALIAGGDRDAFQALYRIYFGRLARFLDRMVRNGALIEEIVNDTMLVVWQKAHTFDHSCKVSTWVFAIAYRQGLKAVNMRDEPVESNFELEAGDVRQEPEHAMAQQQLQQGVGEALKALSLEQRVVVTLTYYHDMGYQEIAETMGCPVNTVKTRMFHARQRLRVLLSAHQEELL</sequence>
<dbReference type="InterPro" id="IPR039425">
    <property type="entry name" value="RNA_pol_sigma-70-like"/>
</dbReference>
<dbReference type="InterPro" id="IPR007627">
    <property type="entry name" value="RNA_pol_sigma70_r2"/>
</dbReference>
<evidence type="ECO:0000313" key="8">
    <source>
        <dbReference type="Proteomes" id="UP000229897"/>
    </source>
</evidence>
<evidence type="ECO:0000256" key="2">
    <source>
        <dbReference type="ARBA" id="ARBA00023015"/>
    </source>
</evidence>
<dbReference type="AlphaFoldDB" id="A0A2D2DPP0"/>
<evidence type="ECO:0000256" key="3">
    <source>
        <dbReference type="ARBA" id="ARBA00023082"/>
    </source>
</evidence>
<dbReference type="InterPro" id="IPR013249">
    <property type="entry name" value="RNA_pol_sigma70_r4_t2"/>
</dbReference>
<dbReference type="OrthoDB" id="9780326at2"/>
<dbReference type="InterPro" id="IPR036388">
    <property type="entry name" value="WH-like_DNA-bd_sf"/>
</dbReference>
<protein>
    <submittedName>
        <fullName evidence="7">RNA polymerase subunit sigma</fullName>
    </submittedName>
</protein>
<gene>
    <name evidence="7" type="ORF">CR152_22290</name>
</gene>
<dbReference type="Gene3D" id="1.10.1740.10">
    <property type="match status" value="1"/>
</dbReference>
<dbReference type="Pfam" id="PF04542">
    <property type="entry name" value="Sigma70_r2"/>
    <property type="match status" value="1"/>
</dbReference>
<dbReference type="SUPFAM" id="SSF88659">
    <property type="entry name" value="Sigma3 and sigma4 domains of RNA polymerase sigma factors"/>
    <property type="match status" value="1"/>
</dbReference>
<evidence type="ECO:0000256" key="1">
    <source>
        <dbReference type="ARBA" id="ARBA00010641"/>
    </source>
</evidence>
<keyword evidence="2" id="KW-0805">Transcription regulation</keyword>
<dbReference type="GO" id="GO:0006352">
    <property type="term" value="P:DNA-templated transcription initiation"/>
    <property type="evidence" value="ECO:0007669"/>
    <property type="project" value="InterPro"/>
</dbReference>
<dbReference type="KEGG" id="mass:CR152_22290"/>
<dbReference type="Pfam" id="PF08281">
    <property type="entry name" value="Sigma70_r4_2"/>
    <property type="match status" value="1"/>
</dbReference>
<feature type="domain" description="RNA polymerase sigma-70 region 2" evidence="5">
    <location>
        <begin position="39"/>
        <end position="98"/>
    </location>
</feature>
<evidence type="ECO:0000313" key="7">
    <source>
        <dbReference type="EMBL" id="ATQ76938.1"/>
    </source>
</evidence>
<dbReference type="EMBL" id="CP024608">
    <property type="protein sequence ID" value="ATQ76938.1"/>
    <property type="molecule type" value="Genomic_DNA"/>
</dbReference>
<dbReference type="InterPro" id="IPR013325">
    <property type="entry name" value="RNA_pol_sigma_r2"/>
</dbReference>
<dbReference type="RefSeq" id="WP_099878643.1">
    <property type="nucleotide sequence ID" value="NZ_CP024608.1"/>
</dbReference>
<evidence type="ECO:0000259" key="6">
    <source>
        <dbReference type="Pfam" id="PF08281"/>
    </source>
</evidence>
<dbReference type="NCBIfam" id="TIGR02937">
    <property type="entry name" value="sigma70-ECF"/>
    <property type="match status" value="1"/>
</dbReference>
<dbReference type="InterPro" id="IPR013324">
    <property type="entry name" value="RNA_pol_sigma_r3/r4-like"/>
</dbReference>
<keyword evidence="8" id="KW-1185">Reference proteome</keyword>
<dbReference type="SUPFAM" id="SSF88946">
    <property type="entry name" value="Sigma2 domain of RNA polymerase sigma factors"/>
    <property type="match status" value="1"/>
</dbReference>
<dbReference type="CDD" id="cd06171">
    <property type="entry name" value="Sigma70_r4"/>
    <property type="match status" value="1"/>
</dbReference>
<keyword evidence="4" id="KW-0804">Transcription</keyword>
<dbReference type="GO" id="GO:0016987">
    <property type="term" value="F:sigma factor activity"/>
    <property type="evidence" value="ECO:0007669"/>
    <property type="project" value="UniProtKB-KW"/>
</dbReference>
<name>A0A2D2DPP0_9BURK</name>
<dbReference type="InterPro" id="IPR014284">
    <property type="entry name" value="RNA_pol_sigma-70_dom"/>
</dbReference>
<comment type="similarity">
    <text evidence="1">Belongs to the sigma-70 factor family. ECF subfamily.</text>
</comment>
<keyword evidence="3" id="KW-0731">Sigma factor</keyword>
<dbReference type="PANTHER" id="PTHR43133">
    <property type="entry name" value="RNA POLYMERASE ECF-TYPE SIGMA FACTO"/>
    <property type="match status" value="1"/>
</dbReference>
<dbReference type="Proteomes" id="UP000229897">
    <property type="component" value="Chromosome"/>
</dbReference>
<reference evidence="7" key="1">
    <citation type="submission" date="2017-10" db="EMBL/GenBank/DDBJ databases">
        <title>Massilia psychrophilum sp. nov., a novel purple-pigmented bacterium isolated from Tianshan glacier, Xinjiang Municipality, China.</title>
        <authorList>
            <person name="Wang H."/>
        </authorList>
    </citation>
    <scope>NUCLEOTIDE SEQUENCE [LARGE SCALE GENOMIC DNA]</scope>
    <source>
        <strain evidence="7">B2</strain>
    </source>
</reference>
<dbReference type="Gene3D" id="1.10.10.10">
    <property type="entry name" value="Winged helix-like DNA-binding domain superfamily/Winged helix DNA-binding domain"/>
    <property type="match status" value="1"/>
</dbReference>
<accession>A0A2D2DPP0</accession>
<organism evidence="7 8">
    <name type="scientific">Massilia violaceinigra</name>
    <dbReference type="NCBI Taxonomy" id="2045208"/>
    <lineage>
        <taxon>Bacteria</taxon>
        <taxon>Pseudomonadati</taxon>
        <taxon>Pseudomonadota</taxon>
        <taxon>Betaproteobacteria</taxon>
        <taxon>Burkholderiales</taxon>
        <taxon>Oxalobacteraceae</taxon>
        <taxon>Telluria group</taxon>
        <taxon>Massilia</taxon>
    </lineage>
</organism>